<proteinExistence type="inferred from homology"/>
<dbReference type="Proteomes" id="UP001642900">
    <property type="component" value="Unassembled WGS sequence"/>
</dbReference>
<dbReference type="PROSITE" id="PS51891">
    <property type="entry name" value="CENP_V_GFA"/>
    <property type="match status" value="1"/>
</dbReference>
<evidence type="ECO:0000259" key="4">
    <source>
        <dbReference type="PROSITE" id="PS51891"/>
    </source>
</evidence>
<protein>
    <submittedName>
        <fullName evidence="5">GFA family protein</fullName>
    </submittedName>
</protein>
<dbReference type="PANTHER" id="PTHR28620">
    <property type="entry name" value="CENTROMERE PROTEIN V"/>
    <property type="match status" value="1"/>
</dbReference>
<evidence type="ECO:0000256" key="1">
    <source>
        <dbReference type="ARBA" id="ARBA00005495"/>
    </source>
</evidence>
<reference evidence="5 6" key="1">
    <citation type="submission" date="2020-02" db="EMBL/GenBank/DDBJ databases">
        <title>Genome sequence of strain CCNWXJ40-4.</title>
        <authorList>
            <person name="Gao J."/>
            <person name="Sun J."/>
        </authorList>
    </citation>
    <scope>NUCLEOTIDE SEQUENCE [LARGE SCALE GENOMIC DNA]</scope>
    <source>
        <strain evidence="5 6">CCNWXJ 40-4</strain>
    </source>
</reference>
<evidence type="ECO:0000313" key="5">
    <source>
        <dbReference type="EMBL" id="NGO53377.1"/>
    </source>
</evidence>
<dbReference type="AlphaFoldDB" id="A0A6G4WH03"/>
<organism evidence="5 6">
    <name type="scientific">Allomesorhizobium camelthorni</name>
    <dbReference type="NCBI Taxonomy" id="475069"/>
    <lineage>
        <taxon>Bacteria</taxon>
        <taxon>Pseudomonadati</taxon>
        <taxon>Pseudomonadota</taxon>
        <taxon>Alphaproteobacteria</taxon>
        <taxon>Hyphomicrobiales</taxon>
        <taxon>Phyllobacteriaceae</taxon>
        <taxon>Allomesorhizobium</taxon>
    </lineage>
</organism>
<dbReference type="SUPFAM" id="SSF51316">
    <property type="entry name" value="Mss4-like"/>
    <property type="match status" value="1"/>
</dbReference>
<name>A0A6G4WH03_9HYPH</name>
<accession>A0A6G4WH03</accession>
<dbReference type="EMBL" id="JAAKZF010000031">
    <property type="protein sequence ID" value="NGO53377.1"/>
    <property type="molecule type" value="Genomic_DNA"/>
</dbReference>
<evidence type="ECO:0000256" key="3">
    <source>
        <dbReference type="ARBA" id="ARBA00022833"/>
    </source>
</evidence>
<dbReference type="GO" id="GO:0016846">
    <property type="term" value="F:carbon-sulfur lyase activity"/>
    <property type="evidence" value="ECO:0007669"/>
    <property type="project" value="InterPro"/>
</dbReference>
<evidence type="ECO:0000313" key="6">
    <source>
        <dbReference type="Proteomes" id="UP001642900"/>
    </source>
</evidence>
<dbReference type="InterPro" id="IPR011057">
    <property type="entry name" value="Mss4-like_sf"/>
</dbReference>
<keyword evidence="3" id="KW-0862">Zinc</keyword>
<keyword evidence="2" id="KW-0479">Metal-binding</keyword>
<feature type="domain" description="CENP-V/GFA" evidence="4">
    <location>
        <begin position="5"/>
        <end position="140"/>
    </location>
</feature>
<comment type="similarity">
    <text evidence="1">Belongs to the Gfa family.</text>
</comment>
<dbReference type="InterPro" id="IPR006913">
    <property type="entry name" value="CENP-V/GFA"/>
</dbReference>
<dbReference type="PANTHER" id="PTHR28620:SF1">
    <property type="entry name" value="CENP-V_GFA DOMAIN-CONTAINING PROTEIN"/>
    <property type="match status" value="1"/>
</dbReference>
<evidence type="ECO:0000256" key="2">
    <source>
        <dbReference type="ARBA" id="ARBA00022723"/>
    </source>
</evidence>
<gene>
    <name evidence="5" type="ORF">G6N73_19805</name>
</gene>
<comment type="caution">
    <text evidence="5">The sequence shown here is derived from an EMBL/GenBank/DDBJ whole genome shotgun (WGS) entry which is preliminary data.</text>
</comment>
<dbReference type="Pfam" id="PF04828">
    <property type="entry name" value="GFA"/>
    <property type="match status" value="1"/>
</dbReference>
<dbReference type="InterPro" id="IPR052355">
    <property type="entry name" value="CENP-V-like"/>
</dbReference>
<dbReference type="GO" id="GO:0046872">
    <property type="term" value="F:metal ion binding"/>
    <property type="evidence" value="ECO:0007669"/>
    <property type="project" value="UniProtKB-KW"/>
</dbReference>
<dbReference type="RefSeq" id="WP_165030692.1">
    <property type="nucleotide sequence ID" value="NZ_JAAKZF010000031.1"/>
</dbReference>
<keyword evidence="6" id="KW-1185">Reference proteome</keyword>
<dbReference type="Gene3D" id="2.170.150.70">
    <property type="match status" value="1"/>
</dbReference>
<sequence length="149" mass="17009">MKKTYHGSCHCGAVRFECKLDLAPAGRRSEPELPGVWWTSTFRCNCSSCMKTRLWKGFARAGDFRLIEGQDALADYRYASRQIHHFFCRNCGVHTFGNASFEQMGGAFYAVNIYCLDDASDAELAEAPIIYENGRDDDWEHPPAETRYF</sequence>